<dbReference type="Pfam" id="PF02033">
    <property type="entry name" value="RBFA"/>
    <property type="match status" value="1"/>
</dbReference>
<organism evidence="3 4">
    <name type="scientific">Kistimonas scapharcae</name>
    <dbReference type="NCBI Taxonomy" id="1036133"/>
    <lineage>
        <taxon>Bacteria</taxon>
        <taxon>Pseudomonadati</taxon>
        <taxon>Pseudomonadota</taxon>
        <taxon>Gammaproteobacteria</taxon>
        <taxon>Oceanospirillales</taxon>
        <taxon>Endozoicomonadaceae</taxon>
        <taxon>Kistimonas</taxon>
    </lineage>
</organism>
<accession>A0ABP8UYS1</accession>
<dbReference type="SUPFAM" id="SSF89919">
    <property type="entry name" value="Ribosome-binding factor A, RbfA"/>
    <property type="match status" value="1"/>
</dbReference>
<keyword evidence="4" id="KW-1185">Reference proteome</keyword>
<comment type="function">
    <text evidence="2">One of several proteins that assist in the late maturation steps of the functional core of the 30S ribosomal subunit. Associates with free 30S ribosomal subunits (but not with 30S subunits that are part of 70S ribosomes or polysomes). Required for efficient processing of 16S rRNA. May interact with the 5'-terminal helix region of 16S rRNA.</text>
</comment>
<dbReference type="PANTHER" id="PTHR33515">
    <property type="entry name" value="RIBOSOME-BINDING FACTOR A, CHLOROPLASTIC-RELATED"/>
    <property type="match status" value="1"/>
</dbReference>
<keyword evidence="1 2" id="KW-0690">Ribosome biogenesis</keyword>
<dbReference type="NCBIfam" id="TIGR00082">
    <property type="entry name" value="rbfA"/>
    <property type="match status" value="1"/>
</dbReference>
<dbReference type="Proteomes" id="UP001500604">
    <property type="component" value="Unassembled WGS sequence"/>
</dbReference>
<protein>
    <recommendedName>
        <fullName evidence="2">Ribosome-binding factor A</fullName>
    </recommendedName>
</protein>
<proteinExistence type="inferred from homology"/>
<name>A0ABP8UYS1_9GAMM</name>
<evidence type="ECO:0000256" key="2">
    <source>
        <dbReference type="HAMAP-Rule" id="MF_00003"/>
    </source>
</evidence>
<gene>
    <name evidence="2 3" type="primary">rbfA</name>
    <name evidence="3" type="ORF">GCM10023116_09460</name>
</gene>
<dbReference type="PANTHER" id="PTHR33515:SF1">
    <property type="entry name" value="RIBOSOME-BINDING FACTOR A, CHLOROPLASTIC-RELATED"/>
    <property type="match status" value="1"/>
</dbReference>
<dbReference type="InterPro" id="IPR023799">
    <property type="entry name" value="RbfA_dom_sf"/>
</dbReference>
<dbReference type="InterPro" id="IPR015946">
    <property type="entry name" value="KH_dom-like_a/b"/>
</dbReference>
<comment type="similarity">
    <text evidence="2">Belongs to the RbfA family.</text>
</comment>
<evidence type="ECO:0000256" key="1">
    <source>
        <dbReference type="ARBA" id="ARBA00022517"/>
    </source>
</evidence>
<dbReference type="Gene3D" id="3.30.300.20">
    <property type="match status" value="1"/>
</dbReference>
<dbReference type="InterPro" id="IPR000238">
    <property type="entry name" value="RbfA"/>
</dbReference>
<sequence length="136" mass="15230">MPREFSRTQRIADQMQRELAGILQLEMKDPRLGMVTVSSVTVSKDLAFADIYVTFLGLDGQKATNEAVDVLRQAAGFLRSTLAKRMQIRFVPTLRFHYDETIERGSYISSLIDSAVARDGERQVDVSDEEATDGKA</sequence>
<evidence type="ECO:0000313" key="3">
    <source>
        <dbReference type="EMBL" id="GAA4648676.1"/>
    </source>
</evidence>
<dbReference type="PROSITE" id="PS01319">
    <property type="entry name" value="RBFA"/>
    <property type="match status" value="1"/>
</dbReference>
<evidence type="ECO:0000313" key="4">
    <source>
        <dbReference type="Proteomes" id="UP001500604"/>
    </source>
</evidence>
<comment type="caution">
    <text evidence="3">The sequence shown here is derived from an EMBL/GenBank/DDBJ whole genome shotgun (WGS) entry which is preliminary data.</text>
</comment>
<dbReference type="HAMAP" id="MF_00003">
    <property type="entry name" value="RbfA"/>
    <property type="match status" value="1"/>
</dbReference>
<reference evidence="4" key="1">
    <citation type="journal article" date="2019" name="Int. J. Syst. Evol. Microbiol.">
        <title>The Global Catalogue of Microorganisms (GCM) 10K type strain sequencing project: providing services to taxonomists for standard genome sequencing and annotation.</title>
        <authorList>
            <consortium name="The Broad Institute Genomics Platform"/>
            <consortium name="The Broad Institute Genome Sequencing Center for Infectious Disease"/>
            <person name="Wu L."/>
            <person name="Ma J."/>
        </authorList>
    </citation>
    <scope>NUCLEOTIDE SEQUENCE [LARGE SCALE GENOMIC DNA]</scope>
    <source>
        <strain evidence="4">JCM 17805</strain>
    </source>
</reference>
<keyword evidence="2" id="KW-0963">Cytoplasm</keyword>
<comment type="subunit">
    <text evidence="2">Monomer. Binds 30S ribosomal subunits, but not 50S ribosomal subunits or 70S ribosomes.</text>
</comment>
<dbReference type="RefSeq" id="WP_345194368.1">
    <property type="nucleotide sequence ID" value="NZ_BAABFL010000089.1"/>
</dbReference>
<dbReference type="EMBL" id="BAABFL010000089">
    <property type="protein sequence ID" value="GAA4648676.1"/>
    <property type="molecule type" value="Genomic_DNA"/>
</dbReference>
<comment type="subcellular location">
    <subcellularLocation>
        <location evidence="2">Cytoplasm</location>
    </subcellularLocation>
</comment>
<dbReference type="InterPro" id="IPR020053">
    <property type="entry name" value="Ribosome-bd_factorA_CS"/>
</dbReference>